<dbReference type="PANTHER" id="PTHR30614:SF1">
    <property type="entry name" value="GLUTAMATE_ASPARTATE IMPORT PERMEASE PROTEIN GLTK"/>
    <property type="match status" value="1"/>
</dbReference>
<dbReference type="Pfam" id="PF00528">
    <property type="entry name" value="BPD_transp_1"/>
    <property type="match status" value="1"/>
</dbReference>
<evidence type="ECO:0000256" key="1">
    <source>
        <dbReference type="ARBA" id="ARBA00004429"/>
    </source>
</evidence>
<dbReference type="AlphaFoldDB" id="A0A217EFK4"/>
<comment type="subcellular location">
    <subcellularLocation>
        <location evidence="1">Cell inner membrane</location>
        <topology evidence="1">Multi-pass membrane protein</topology>
    </subcellularLocation>
    <subcellularLocation>
        <location evidence="9">Cell membrane</location>
        <topology evidence="9">Multi-pass membrane protein</topology>
    </subcellularLocation>
</comment>
<protein>
    <submittedName>
        <fullName evidence="11">Amino acid ABC transporter membrane protein, PAAT family</fullName>
    </submittedName>
</protein>
<sequence length="316" mass="36186">MSQTPYKIVTARYPLRYVGVAICLSIVVVVLESIFSNPNWGWAVFRQWFFDPAILHGLLITLKLTFWSIIGSLVFGTVVAMMRMSSSWFIRGLAWTYIWLFRSLPLLLVLIVLYNFSYLYEHISIGIPFSHVVFAQFKTINALDQFTTALLGLVVVQSAYTAEVIRGGILSVNQGQFEAADALGLSWWHRTRRIILPQSIRSIIPAIMNECVGLSKGTSIVYVLAMPELFYTVQMIYNRNQEVIPLLMVAAVWYVIVTSIFSLIQWYIEKSLAKGERRAVIHETRSWFRKPVQVAMPQHARTAYKDKSLVHTKLKL</sequence>
<keyword evidence="12" id="KW-1185">Reference proteome</keyword>
<dbReference type="OrthoDB" id="9814550at2"/>
<feature type="transmembrane region" description="Helical" evidence="9">
    <location>
        <begin position="243"/>
        <end position="268"/>
    </location>
</feature>
<dbReference type="PANTHER" id="PTHR30614">
    <property type="entry name" value="MEMBRANE COMPONENT OF AMINO ACID ABC TRANSPORTER"/>
    <property type="match status" value="1"/>
</dbReference>
<dbReference type="InterPro" id="IPR010065">
    <property type="entry name" value="AA_ABC_transptr_permease_3TM"/>
</dbReference>
<evidence type="ECO:0000256" key="9">
    <source>
        <dbReference type="RuleBase" id="RU363032"/>
    </source>
</evidence>
<dbReference type="InterPro" id="IPR035906">
    <property type="entry name" value="MetI-like_sf"/>
</dbReference>
<keyword evidence="3 9" id="KW-0813">Transport</keyword>
<gene>
    <name evidence="11" type="ORF">SAMN05444584_1226</name>
</gene>
<keyword evidence="6" id="KW-0029">Amino-acid transport</keyword>
<evidence type="ECO:0000259" key="10">
    <source>
        <dbReference type="PROSITE" id="PS50928"/>
    </source>
</evidence>
<comment type="similarity">
    <text evidence="2">Belongs to the binding-protein-dependent transport system permease family. HisMQ subfamily.</text>
</comment>
<keyword evidence="7 9" id="KW-1133">Transmembrane helix</keyword>
<dbReference type="CDD" id="cd06261">
    <property type="entry name" value="TM_PBP2"/>
    <property type="match status" value="1"/>
</dbReference>
<dbReference type="SUPFAM" id="SSF161098">
    <property type="entry name" value="MetI-like"/>
    <property type="match status" value="1"/>
</dbReference>
<feature type="transmembrane region" description="Helical" evidence="9">
    <location>
        <begin position="94"/>
        <end position="114"/>
    </location>
</feature>
<dbReference type="InterPro" id="IPR000515">
    <property type="entry name" value="MetI-like"/>
</dbReference>
<feature type="transmembrane region" description="Helical" evidence="9">
    <location>
        <begin position="55"/>
        <end position="82"/>
    </location>
</feature>
<evidence type="ECO:0000256" key="5">
    <source>
        <dbReference type="ARBA" id="ARBA00022692"/>
    </source>
</evidence>
<evidence type="ECO:0000256" key="7">
    <source>
        <dbReference type="ARBA" id="ARBA00022989"/>
    </source>
</evidence>
<dbReference type="Gene3D" id="1.10.3720.10">
    <property type="entry name" value="MetI-like"/>
    <property type="match status" value="1"/>
</dbReference>
<evidence type="ECO:0000256" key="8">
    <source>
        <dbReference type="ARBA" id="ARBA00023136"/>
    </source>
</evidence>
<reference evidence="12" key="1">
    <citation type="submission" date="2017-06" db="EMBL/GenBank/DDBJ databases">
        <authorList>
            <person name="Varghese N."/>
            <person name="Submissions S."/>
        </authorList>
    </citation>
    <scope>NUCLEOTIDE SEQUENCE [LARGE SCALE GENOMIC DNA]</scope>
    <source>
        <strain evidence="12">ANC 5114</strain>
    </source>
</reference>
<dbReference type="GO" id="GO:0043190">
    <property type="term" value="C:ATP-binding cassette (ABC) transporter complex"/>
    <property type="evidence" value="ECO:0007669"/>
    <property type="project" value="InterPro"/>
</dbReference>
<keyword evidence="8 9" id="KW-0472">Membrane</keyword>
<keyword evidence="4" id="KW-1003">Cell membrane</keyword>
<evidence type="ECO:0000256" key="3">
    <source>
        <dbReference type="ARBA" id="ARBA00022448"/>
    </source>
</evidence>
<dbReference type="GO" id="GO:0006865">
    <property type="term" value="P:amino acid transport"/>
    <property type="evidence" value="ECO:0007669"/>
    <property type="project" value="UniProtKB-KW"/>
</dbReference>
<dbReference type="InterPro" id="IPR043429">
    <property type="entry name" value="ArtM/GltK/GlnP/TcyL/YhdX-like"/>
</dbReference>
<dbReference type="RefSeq" id="WP_088823261.1">
    <property type="nucleotide sequence ID" value="NZ_FZLN01000001.1"/>
</dbReference>
<dbReference type="PROSITE" id="PS50928">
    <property type="entry name" value="ABC_TM1"/>
    <property type="match status" value="1"/>
</dbReference>
<feature type="domain" description="ABC transmembrane type-1" evidence="10">
    <location>
        <begin position="58"/>
        <end position="265"/>
    </location>
</feature>
<dbReference type="GO" id="GO:0022857">
    <property type="term" value="F:transmembrane transporter activity"/>
    <property type="evidence" value="ECO:0007669"/>
    <property type="project" value="InterPro"/>
</dbReference>
<evidence type="ECO:0000313" key="12">
    <source>
        <dbReference type="Proteomes" id="UP000243463"/>
    </source>
</evidence>
<accession>A0A217EFK4</accession>
<organism evidence="11 12">
    <name type="scientific">Acinetobacter apis</name>
    <dbReference type="NCBI Taxonomy" id="1229165"/>
    <lineage>
        <taxon>Bacteria</taxon>
        <taxon>Pseudomonadati</taxon>
        <taxon>Pseudomonadota</taxon>
        <taxon>Gammaproteobacteria</taxon>
        <taxon>Moraxellales</taxon>
        <taxon>Moraxellaceae</taxon>
        <taxon>Acinetobacter</taxon>
    </lineage>
</organism>
<evidence type="ECO:0000256" key="4">
    <source>
        <dbReference type="ARBA" id="ARBA00022475"/>
    </source>
</evidence>
<keyword evidence="5 9" id="KW-0812">Transmembrane</keyword>
<evidence type="ECO:0000256" key="6">
    <source>
        <dbReference type="ARBA" id="ARBA00022970"/>
    </source>
</evidence>
<proteinExistence type="inferred from homology"/>
<evidence type="ECO:0000313" key="11">
    <source>
        <dbReference type="EMBL" id="SNQ29279.1"/>
    </source>
</evidence>
<feature type="transmembrane region" description="Helical" evidence="9">
    <location>
        <begin position="15"/>
        <end position="35"/>
    </location>
</feature>
<dbReference type="NCBIfam" id="TIGR01726">
    <property type="entry name" value="HEQRo_perm_3TM"/>
    <property type="match status" value="1"/>
</dbReference>
<dbReference type="EMBL" id="FZLN01000001">
    <property type="protein sequence ID" value="SNQ29279.1"/>
    <property type="molecule type" value="Genomic_DNA"/>
</dbReference>
<dbReference type="Proteomes" id="UP000243463">
    <property type="component" value="Unassembled WGS sequence"/>
</dbReference>
<name>A0A217EFK4_9GAMM</name>
<evidence type="ECO:0000256" key="2">
    <source>
        <dbReference type="ARBA" id="ARBA00010072"/>
    </source>
</evidence>